<organism evidence="3 4">
    <name type="scientific">Paraburkholderia dinghuensis</name>
    <dbReference type="NCBI Taxonomy" id="2305225"/>
    <lineage>
        <taxon>Bacteria</taxon>
        <taxon>Pseudomonadati</taxon>
        <taxon>Pseudomonadota</taxon>
        <taxon>Betaproteobacteria</taxon>
        <taxon>Burkholderiales</taxon>
        <taxon>Burkholderiaceae</taxon>
        <taxon>Paraburkholderia</taxon>
    </lineage>
</organism>
<keyword evidence="4" id="KW-1185">Reference proteome</keyword>
<evidence type="ECO:0000313" key="4">
    <source>
        <dbReference type="Proteomes" id="UP000272778"/>
    </source>
</evidence>
<dbReference type="RefSeq" id="WP_124152577.1">
    <property type="nucleotide sequence ID" value="NZ_RQIS01000014.1"/>
</dbReference>
<evidence type="ECO:0000256" key="1">
    <source>
        <dbReference type="SAM" id="MobiDB-lite"/>
    </source>
</evidence>
<dbReference type="PROSITE" id="PS51184">
    <property type="entry name" value="JMJC"/>
    <property type="match status" value="1"/>
</dbReference>
<dbReference type="InterPro" id="IPR041667">
    <property type="entry name" value="Cupin_8"/>
</dbReference>
<sequence>MFAPNDGTEVANTSHQSPSGDNLLEACKKEFKSSFNLHPFKFNHTLHRSGLFDISRIGELTRRMMERNGDFCALDFKRGSISTKFGDGAVDRKINAVPSRERLDETIARLGETSTWLKLTRPQDYDAEYAQVLDAITTELEILSDFPLREDMTYATMTLILSSPKVATPFHIDHESNFLFQVQGSKDVCLFPATDRELVPEQEVESYYTGNFDAAHYRREFQDRGTIYRITPGDVVHHPPLAPHWVQNGDNISVSISINYCMKSLEKRARVYQANYFLRKMGLKPLPPGLSPLRDSLKRNVLSTLEHRNPKTFSEVVHTPVNRLKLPLTAVRRLVKR</sequence>
<dbReference type="Proteomes" id="UP000272778">
    <property type="component" value="Unassembled WGS sequence"/>
</dbReference>
<dbReference type="SUPFAM" id="SSF51197">
    <property type="entry name" value="Clavaminate synthase-like"/>
    <property type="match status" value="1"/>
</dbReference>
<dbReference type="Pfam" id="PF13621">
    <property type="entry name" value="Cupin_8"/>
    <property type="match status" value="1"/>
</dbReference>
<dbReference type="SMART" id="SM00558">
    <property type="entry name" value="JmjC"/>
    <property type="match status" value="1"/>
</dbReference>
<dbReference type="PANTHER" id="PTHR12461">
    <property type="entry name" value="HYPOXIA-INDUCIBLE FACTOR 1 ALPHA INHIBITOR-RELATED"/>
    <property type="match status" value="1"/>
</dbReference>
<feature type="compositionally biased region" description="Polar residues" evidence="1">
    <location>
        <begin position="10"/>
        <end position="20"/>
    </location>
</feature>
<dbReference type="OrthoDB" id="112741at2"/>
<reference evidence="3 4" key="1">
    <citation type="submission" date="2018-11" db="EMBL/GenBank/DDBJ databases">
        <title>Paraburkholderia sp. DHOA04, isolated from soil.</title>
        <authorList>
            <person name="Gao Z.-H."/>
            <person name="Qiu L.-H."/>
            <person name="Fu J.-C."/>
        </authorList>
    </citation>
    <scope>NUCLEOTIDE SEQUENCE [LARGE SCALE GENOMIC DNA]</scope>
    <source>
        <strain evidence="3 4">DHOA04</strain>
    </source>
</reference>
<gene>
    <name evidence="3" type="ORF">D1Y85_18720</name>
</gene>
<evidence type="ECO:0000259" key="2">
    <source>
        <dbReference type="PROSITE" id="PS51184"/>
    </source>
</evidence>
<proteinExistence type="predicted"/>
<dbReference type="Gene3D" id="2.60.120.650">
    <property type="entry name" value="Cupin"/>
    <property type="match status" value="1"/>
</dbReference>
<protein>
    <submittedName>
        <fullName evidence="3">Transcription factor</fullName>
    </submittedName>
</protein>
<feature type="region of interest" description="Disordered" evidence="1">
    <location>
        <begin position="1"/>
        <end position="21"/>
    </location>
</feature>
<name>A0A3N6N0Z3_9BURK</name>
<dbReference type="AlphaFoldDB" id="A0A3N6N0Z3"/>
<feature type="domain" description="JmjC" evidence="2">
    <location>
        <begin position="128"/>
        <end position="277"/>
    </location>
</feature>
<dbReference type="EMBL" id="RQIS01000014">
    <property type="protein sequence ID" value="RQH04131.1"/>
    <property type="molecule type" value="Genomic_DNA"/>
</dbReference>
<comment type="caution">
    <text evidence="3">The sequence shown here is derived from an EMBL/GenBank/DDBJ whole genome shotgun (WGS) entry which is preliminary data.</text>
</comment>
<dbReference type="InterPro" id="IPR003347">
    <property type="entry name" value="JmjC_dom"/>
</dbReference>
<accession>A0A3N6N0Z3</accession>
<evidence type="ECO:0000313" key="3">
    <source>
        <dbReference type="EMBL" id="RQH04131.1"/>
    </source>
</evidence>
<dbReference type="PANTHER" id="PTHR12461:SF105">
    <property type="entry name" value="HYPOXIA-INDUCIBLE FACTOR 1-ALPHA INHIBITOR"/>
    <property type="match status" value="1"/>
</dbReference>